<dbReference type="NCBIfam" id="NF011104">
    <property type="entry name" value="PRK14531.1"/>
    <property type="match status" value="1"/>
</dbReference>
<dbReference type="HAMAP" id="MF_00235">
    <property type="entry name" value="Adenylate_kinase_Adk"/>
    <property type="match status" value="1"/>
</dbReference>
<feature type="binding site" evidence="5">
    <location>
        <position position="93"/>
    </location>
    <ligand>
        <name>AMP</name>
        <dbReference type="ChEBI" id="CHEBI:456215"/>
    </ligand>
</feature>
<keyword evidence="5 7" id="KW-0067">ATP-binding</keyword>
<comment type="caution">
    <text evidence="5">Lacks conserved residue(s) required for the propagation of feature annotation.</text>
</comment>
<feature type="binding site" evidence="5">
    <location>
        <position position="37"/>
    </location>
    <ligand>
        <name>AMP</name>
        <dbReference type="ChEBI" id="CHEBI:456215"/>
    </ligand>
</feature>
<comment type="catalytic activity">
    <reaction evidence="5 7">
        <text>AMP + ATP = 2 ADP</text>
        <dbReference type="Rhea" id="RHEA:12973"/>
        <dbReference type="ChEBI" id="CHEBI:30616"/>
        <dbReference type="ChEBI" id="CHEBI:456215"/>
        <dbReference type="ChEBI" id="CHEBI:456216"/>
        <dbReference type="EC" id="2.7.4.3"/>
    </reaction>
</comment>
<dbReference type="GO" id="GO:0004017">
    <property type="term" value="F:AMP kinase activity"/>
    <property type="evidence" value="ECO:0007669"/>
    <property type="project" value="UniProtKB-UniRule"/>
</dbReference>
<dbReference type="NCBIfam" id="NF001381">
    <property type="entry name" value="PRK00279.1-3"/>
    <property type="match status" value="1"/>
</dbReference>
<organism evidence="8">
    <name type="scientific">Leptolyngbya sp. NK1-12</name>
    <dbReference type="NCBI Taxonomy" id="2547451"/>
    <lineage>
        <taxon>Bacteria</taxon>
        <taxon>Bacillati</taxon>
        <taxon>Cyanobacteriota</taxon>
        <taxon>Cyanophyceae</taxon>
        <taxon>Leptolyngbyales</taxon>
        <taxon>Leptolyngbyaceae</taxon>
        <taxon>Leptolyngbya group</taxon>
        <taxon>Leptolyngbya</taxon>
    </lineage>
</organism>
<feature type="binding site" evidence="5">
    <location>
        <begin position="86"/>
        <end position="89"/>
    </location>
    <ligand>
        <name>AMP</name>
        <dbReference type="ChEBI" id="CHEBI:456215"/>
    </ligand>
</feature>
<dbReference type="PRINTS" id="PR00094">
    <property type="entry name" value="ADENYLTKNASE"/>
</dbReference>
<dbReference type="GO" id="GO:0005737">
    <property type="term" value="C:cytoplasm"/>
    <property type="evidence" value="ECO:0007669"/>
    <property type="project" value="UniProtKB-SubCell"/>
</dbReference>
<keyword evidence="4 5" id="KW-0418">Kinase</keyword>
<keyword evidence="3 5" id="KW-0547">Nucleotide-binding</keyword>
<dbReference type="AlphaFoldDB" id="A0AA96WBZ8"/>
<dbReference type="GO" id="GO:0044209">
    <property type="term" value="P:AMP salvage"/>
    <property type="evidence" value="ECO:0007669"/>
    <property type="project" value="UniProtKB-UniRule"/>
</dbReference>
<sequence length="186" mass="21006">MARLIFLGPPGAGKGTQAQSLAQAHHIPHISTGDILRNAVTQQTELGKKAQSYMDRGELVPDQLILDLVEERLNQSDAASGWILDGFPRTITQATFLDQLLSQIHQNCDYVVNFEVPDEILVARLLGRGRKDDTEEVIRHRLEVYRQQTAPLIDFYRERQQLVSIDGDQTIDQVNQKLGQILRPKV</sequence>
<feature type="binding site" evidence="5">
    <location>
        <begin position="11"/>
        <end position="16"/>
    </location>
    <ligand>
        <name>ATP</name>
        <dbReference type="ChEBI" id="CHEBI:30616"/>
    </ligand>
</feature>
<evidence type="ECO:0000313" key="8">
    <source>
        <dbReference type="EMBL" id="WNZ22309.1"/>
    </source>
</evidence>
<dbReference type="InterPro" id="IPR006259">
    <property type="entry name" value="Adenyl_kin_sub"/>
</dbReference>
<dbReference type="NCBIfam" id="TIGR01351">
    <property type="entry name" value="adk"/>
    <property type="match status" value="1"/>
</dbReference>
<gene>
    <name evidence="5" type="primary">adk</name>
    <name evidence="8" type="ORF">HJG54_05140</name>
</gene>
<comment type="domain">
    <text evidence="5">Consists of three domains, a large central CORE domain and two small peripheral domains, NMPbind and LID, which undergo movements during catalysis. The LID domain closes over the site of phosphoryl transfer upon ATP binding. Assembling and dissambling the active center during each catalytic cycle provides an effective means to prevent ATP hydrolysis.</text>
</comment>
<evidence type="ECO:0000256" key="2">
    <source>
        <dbReference type="ARBA" id="ARBA00022727"/>
    </source>
</evidence>
<dbReference type="SUPFAM" id="SSF52540">
    <property type="entry name" value="P-loop containing nucleoside triphosphate hydrolases"/>
    <property type="match status" value="1"/>
</dbReference>
<dbReference type="NCBIfam" id="NF011105">
    <property type="entry name" value="PRK14532.1"/>
    <property type="match status" value="1"/>
</dbReference>
<dbReference type="NCBIfam" id="NF002700">
    <property type="entry name" value="PRK02496.1"/>
    <property type="match status" value="1"/>
</dbReference>
<comment type="similarity">
    <text evidence="5 6">Belongs to the adenylate kinase family.</text>
</comment>
<dbReference type="GO" id="GO:0005524">
    <property type="term" value="F:ATP binding"/>
    <property type="evidence" value="ECO:0007669"/>
    <property type="project" value="UniProtKB-UniRule"/>
</dbReference>
<dbReference type="Pfam" id="PF00406">
    <property type="entry name" value="ADK"/>
    <property type="match status" value="1"/>
</dbReference>
<dbReference type="InterPro" id="IPR027417">
    <property type="entry name" value="P-loop_NTPase"/>
</dbReference>
<evidence type="ECO:0000256" key="5">
    <source>
        <dbReference type="HAMAP-Rule" id="MF_00235"/>
    </source>
</evidence>
<feature type="binding site" evidence="5">
    <location>
        <begin position="58"/>
        <end position="60"/>
    </location>
    <ligand>
        <name>AMP</name>
        <dbReference type="ChEBI" id="CHEBI:456215"/>
    </ligand>
</feature>
<dbReference type="PROSITE" id="PS00113">
    <property type="entry name" value="ADENYLATE_KINASE"/>
    <property type="match status" value="1"/>
</dbReference>
<comment type="function">
    <text evidence="5">Catalyzes the reversible transfer of the terminal phosphate group between ATP and AMP. Plays an important role in cellular energy homeostasis and in adenine nucleotide metabolism.</text>
</comment>
<evidence type="ECO:0000256" key="4">
    <source>
        <dbReference type="ARBA" id="ARBA00022777"/>
    </source>
</evidence>
<feature type="binding site" evidence="5">
    <location>
        <position position="128"/>
    </location>
    <ligand>
        <name>ATP</name>
        <dbReference type="ChEBI" id="CHEBI:30616"/>
    </ligand>
</feature>
<dbReference type="InterPro" id="IPR000850">
    <property type="entry name" value="Adenylat/UMP-CMP_kin"/>
</dbReference>
<dbReference type="PANTHER" id="PTHR23359">
    <property type="entry name" value="NUCLEOTIDE KINASE"/>
    <property type="match status" value="1"/>
</dbReference>
<protein>
    <recommendedName>
        <fullName evidence="5 7">Adenylate kinase</fullName>
        <shortName evidence="5">AK</shortName>
        <ecNumber evidence="5 7">2.7.4.3</ecNumber>
    </recommendedName>
    <alternativeName>
        <fullName evidence="5">ATP-AMP transphosphorylase</fullName>
    </alternativeName>
    <alternativeName>
        <fullName evidence="5">ATP:AMP phosphotransferase</fullName>
    </alternativeName>
    <alternativeName>
        <fullName evidence="5">Adenylate monophosphate kinase</fullName>
    </alternativeName>
</protein>
<comment type="subunit">
    <text evidence="5 7">Monomer.</text>
</comment>
<dbReference type="InterPro" id="IPR033690">
    <property type="entry name" value="Adenylat_kinase_CS"/>
</dbReference>
<evidence type="ECO:0000256" key="1">
    <source>
        <dbReference type="ARBA" id="ARBA00022679"/>
    </source>
</evidence>
<keyword evidence="2 5" id="KW-0545">Nucleotide biosynthesis</keyword>
<dbReference type="RefSeq" id="WP_316433744.1">
    <property type="nucleotide sequence ID" value="NZ_CP053586.1"/>
</dbReference>
<reference evidence="8" key="1">
    <citation type="submission" date="2020-05" db="EMBL/GenBank/DDBJ databases">
        <authorList>
            <person name="Zhu T."/>
            <person name="Keshari N."/>
            <person name="Lu X."/>
        </authorList>
    </citation>
    <scope>NUCLEOTIDE SEQUENCE</scope>
    <source>
        <strain evidence="8">NK1-12</strain>
    </source>
</reference>
<accession>A0AA96WBZ8</accession>
<feature type="binding site" evidence="5">
    <location>
        <position position="130"/>
    </location>
    <ligand>
        <name>AMP</name>
        <dbReference type="ChEBI" id="CHEBI:456215"/>
    </ligand>
</feature>
<keyword evidence="1 5" id="KW-0808">Transferase</keyword>
<evidence type="ECO:0000256" key="7">
    <source>
        <dbReference type="RuleBase" id="RU003331"/>
    </source>
</evidence>
<feature type="binding site" evidence="5">
    <location>
        <position position="141"/>
    </location>
    <ligand>
        <name>AMP</name>
        <dbReference type="ChEBI" id="CHEBI:456215"/>
    </ligand>
</feature>
<dbReference type="NCBIfam" id="NF011101">
    <property type="entry name" value="PRK14528.1"/>
    <property type="match status" value="1"/>
</dbReference>
<evidence type="ECO:0000256" key="3">
    <source>
        <dbReference type="ARBA" id="ARBA00022741"/>
    </source>
</evidence>
<dbReference type="NCBIfam" id="NF011100">
    <property type="entry name" value="PRK14527.1"/>
    <property type="match status" value="1"/>
</dbReference>
<comment type="subcellular location">
    <subcellularLocation>
        <location evidence="5 7">Cytoplasm</location>
    </subcellularLocation>
</comment>
<evidence type="ECO:0000256" key="6">
    <source>
        <dbReference type="RuleBase" id="RU003330"/>
    </source>
</evidence>
<dbReference type="Gene3D" id="3.40.50.300">
    <property type="entry name" value="P-loop containing nucleotide triphosphate hydrolases"/>
    <property type="match status" value="1"/>
</dbReference>
<dbReference type="EMBL" id="CP053586">
    <property type="protein sequence ID" value="WNZ22309.1"/>
    <property type="molecule type" value="Genomic_DNA"/>
</dbReference>
<dbReference type="CDD" id="cd01428">
    <property type="entry name" value="ADK"/>
    <property type="match status" value="1"/>
</dbReference>
<dbReference type="EC" id="2.7.4.3" evidence="5 7"/>
<keyword evidence="5" id="KW-0963">Cytoplasm</keyword>
<name>A0AA96WBZ8_9CYAN</name>
<comment type="pathway">
    <text evidence="5">Purine metabolism; AMP biosynthesis via salvage pathway; AMP from ADP: step 1/1.</text>
</comment>
<feature type="region of interest" description="NMP" evidence="5">
    <location>
        <begin position="31"/>
        <end position="60"/>
    </location>
</feature>
<feature type="binding site" evidence="5">
    <location>
        <position position="32"/>
    </location>
    <ligand>
        <name>AMP</name>
        <dbReference type="ChEBI" id="CHEBI:456215"/>
    </ligand>
</feature>
<feature type="binding site" evidence="5">
    <location>
        <position position="169"/>
    </location>
    <ligand>
        <name>ATP</name>
        <dbReference type="ChEBI" id="CHEBI:30616"/>
    </ligand>
</feature>
<proteinExistence type="inferred from homology"/>